<evidence type="ECO:0000256" key="2">
    <source>
        <dbReference type="ARBA" id="ARBA00022723"/>
    </source>
</evidence>
<dbReference type="Gene3D" id="4.10.240.10">
    <property type="entry name" value="Zn(2)-C6 fungal-type DNA-binding domain"/>
    <property type="match status" value="1"/>
</dbReference>
<gene>
    <name evidence="10" type="ORF">BJY01DRAFT_108882</name>
</gene>
<keyword evidence="2" id="KW-0479">Metal-binding</keyword>
<keyword evidence="7" id="KW-0539">Nucleus</keyword>
<keyword evidence="11" id="KW-1185">Reference proteome</keyword>
<evidence type="ECO:0000256" key="5">
    <source>
        <dbReference type="ARBA" id="ARBA00023125"/>
    </source>
</evidence>
<comment type="caution">
    <text evidence="10">The sequence shown here is derived from an EMBL/GenBank/DDBJ whole genome shotgun (WGS) entry which is preliminary data.</text>
</comment>
<evidence type="ECO:0000313" key="11">
    <source>
        <dbReference type="Proteomes" id="UP001610446"/>
    </source>
</evidence>
<evidence type="ECO:0000256" key="8">
    <source>
        <dbReference type="SAM" id="MobiDB-lite"/>
    </source>
</evidence>
<dbReference type="CDD" id="cd12148">
    <property type="entry name" value="fungal_TF_MHR"/>
    <property type="match status" value="1"/>
</dbReference>
<dbReference type="PANTHER" id="PTHR47540">
    <property type="entry name" value="THIAMINE REPRESSIBLE GENES REGULATORY PROTEIN THI5"/>
    <property type="match status" value="1"/>
</dbReference>
<comment type="subcellular location">
    <subcellularLocation>
        <location evidence="1">Nucleus</location>
    </subcellularLocation>
</comment>
<dbReference type="CDD" id="cd00067">
    <property type="entry name" value="GAL4"/>
    <property type="match status" value="1"/>
</dbReference>
<keyword evidence="3" id="KW-0862">Zinc</keyword>
<feature type="region of interest" description="Disordered" evidence="8">
    <location>
        <begin position="1"/>
        <end position="29"/>
    </location>
</feature>
<sequence length="814" mass="91120">MSEQRGPRAAGEENASERHTRRHRGRTQKACDMCHEMKTKCDGAAPCAHCKNSFLDCLYSESRPKRRRNSPQPRKEHRRRPRVVADEGTNRSDLAATISKDHEVAPTRPSNVVVRKARNFNSPATDCMHKSRSTSGEAWVDSSSADRAFIDRLRKELGEWPGSDIEKRLAILDRPTPRFFSCKHGPRPVFPLPSLQRARQLVNIALDAHVLYRVIDRDRFERTFQLLFLLEEGNYGEEETRHLPLVYALLALGVIYEKQSDCSRDTTDERLAGALGYFDACRDLIDVEDSSVLTTLQALFYMNMFRLATASLVDCYTSLVHVQTLVLRMTLHPPRSKNDDGDDAVDAELKARIFWSIRQLLVFVSTSTGLPSPITVANFQMDLPVKLGDTNPSRQAESRTHVAPNARLSDAPGFVHYIKLYDILDLVIQKLYPSTAVKTAQGSPSRSHSVSIETVTELENQLERWSDNLPESCRRGQDVACLERANYELLMTYCHVQMYLHRQFLHYLTEPTVNKPSGPREAFQKYAFTCIEASRNIIYMGEDMRRNGLLFGAEWRIAHMILNAALSLLYAPLSDRSSALAGFVMADLAIAKSLLSALRPYCVRAQRAHLVLTVLTAAFSGPCEEALPTTDEHGTWDSRHPLPDGPDAAYTATLRRRLFQAPLLHHSATNMRRPPLQTARNGAPTRLAQDGHPLQSSADNELYPLSEMSQFHPGEDILHPPTGIIPSQAEIQITTPPPLQSPAAAIADNPAFNPAETAFNNDPTAHYYFETRPSSIFQDIVFDDDPFYQLLGDGAAGGGMDGTSDGFARFGGFF</sequence>
<dbReference type="Pfam" id="PF04082">
    <property type="entry name" value="Fungal_trans"/>
    <property type="match status" value="1"/>
</dbReference>
<protein>
    <recommendedName>
        <fullName evidence="9">Zn(2)-C6 fungal-type domain-containing protein</fullName>
    </recommendedName>
</protein>
<evidence type="ECO:0000256" key="4">
    <source>
        <dbReference type="ARBA" id="ARBA00023015"/>
    </source>
</evidence>
<dbReference type="SMART" id="SM00066">
    <property type="entry name" value="GAL4"/>
    <property type="match status" value="1"/>
</dbReference>
<dbReference type="EMBL" id="JBFXLU010000288">
    <property type="protein sequence ID" value="KAL2831267.1"/>
    <property type="molecule type" value="Genomic_DNA"/>
</dbReference>
<feature type="domain" description="Zn(2)-C6 fungal-type" evidence="9">
    <location>
        <begin position="30"/>
        <end position="59"/>
    </location>
</feature>
<feature type="compositionally biased region" description="Basic residues" evidence="8">
    <location>
        <begin position="64"/>
        <end position="82"/>
    </location>
</feature>
<keyword evidence="6" id="KW-0804">Transcription</keyword>
<evidence type="ECO:0000259" key="9">
    <source>
        <dbReference type="PROSITE" id="PS50048"/>
    </source>
</evidence>
<keyword evidence="4" id="KW-0805">Transcription regulation</keyword>
<reference evidence="10 11" key="1">
    <citation type="submission" date="2024-07" db="EMBL/GenBank/DDBJ databases">
        <title>Section-level genome sequencing and comparative genomics of Aspergillus sections Usti and Cavernicolus.</title>
        <authorList>
            <consortium name="Lawrence Berkeley National Laboratory"/>
            <person name="Nybo J.L."/>
            <person name="Vesth T.C."/>
            <person name="Theobald S."/>
            <person name="Frisvad J.C."/>
            <person name="Larsen T.O."/>
            <person name="Kjaerboelling I."/>
            <person name="Rothschild-Mancinelli K."/>
            <person name="Lyhne E.K."/>
            <person name="Kogle M.E."/>
            <person name="Barry K."/>
            <person name="Clum A."/>
            <person name="Na H."/>
            <person name="Ledsgaard L."/>
            <person name="Lin J."/>
            <person name="Lipzen A."/>
            <person name="Kuo A."/>
            <person name="Riley R."/>
            <person name="Mondo S."/>
            <person name="Labutti K."/>
            <person name="Haridas S."/>
            <person name="Pangalinan J."/>
            <person name="Salamov A.A."/>
            <person name="Simmons B.A."/>
            <person name="Magnuson J.K."/>
            <person name="Chen J."/>
            <person name="Drula E."/>
            <person name="Henrissat B."/>
            <person name="Wiebenga A."/>
            <person name="Lubbers R.J."/>
            <person name="Gomes A.C."/>
            <person name="Makela M.R."/>
            <person name="Stajich J."/>
            <person name="Grigoriev I.V."/>
            <person name="Mortensen U.H."/>
            <person name="De Vries R.P."/>
            <person name="Baker S.E."/>
            <person name="Andersen M.R."/>
        </authorList>
    </citation>
    <scope>NUCLEOTIDE SEQUENCE [LARGE SCALE GENOMIC DNA]</scope>
    <source>
        <strain evidence="10 11">CBS 123904</strain>
    </source>
</reference>
<organism evidence="10 11">
    <name type="scientific">Aspergillus pseudoustus</name>
    <dbReference type="NCBI Taxonomy" id="1810923"/>
    <lineage>
        <taxon>Eukaryota</taxon>
        <taxon>Fungi</taxon>
        <taxon>Dikarya</taxon>
        <taxon>Ascomycota</taxon>
        <taxon>Pezizomycotina</taxon>
        <taxon>Eurotiomycetes</taxon>
        <taxon>Eurotiomycetidae</taxon>
        <taxon>Eurotiales</taxon>
        <taxon>Aspergillaceae</taxon>
        <taxon>Aspergillus</taxon>
        <taxon>Aspergillus subgen. Nidulantes</taxon>
    </lineage>
</organism>
<dbReference type="SUPFAM" id="SSF57701">
    <property type="entry name" value="Zn2/Cys6 DNA-binding domain"/>
    <property type="match status" value="1"/>
</dbReference>
<accession>A0ABR4IWN8</accession>
<evidence type="ECO:0000313" key="10">
    <source>
        <dbReference type="EMBL" id="KAL2831267.1"/>
    </source>
</evidence>
<name>A0ABR4IWN8_9EURO</name>
<feature type="region of interest" description="Disordered" evidence="8">
    <location>
        <begin position="63"/>
        <end position="90"/>
    </location>
</feature>
<evidence type="ECO:0000256" key="1">
    <source>
        <dbReference type="ARBA" id="ARBA00004123"/>
    </source>
</evidence>
<keyword evidence="5" id="KW-0238">DNA-binding</keyword>
<dbReference type="InterPro" id="IPR001138">
    <property type="entry name" value="Zn2Cys6_DnaBD"/>
</dbReference>
<dbReference type="InterPro" id="IPR036864">
    <property type="entry name" value="Zn2-C6_fun-type_DNA-bd_sf"/>
</dbReference>
<dbReference type="Proteomes" id="UP001610446">
    <property type="component" value="Unassembled WGS sequence"/>
</dbReference>
<dbReference type="Pfam" id="PF00172">
    <property type="entry name" value="Zn_clus"/>
    <property type="match status" value="1"/>
</dbReference>
<dbReference type="PANTHER" id="PTHR47540:SF1">
    <property type="entry name" value="ACTIVATOR OF STRESS GENES 1-RELATED"/>
    <property type="match status" value="1"/>
</dbReference>
<evidence type="ECO:0000256" key="6">
    <source>
        <dbReference type="ARBA" id="ARBA00023163"/>
    </source>
</evidence>
<evidence type="ECO:0000256" key="3">
    <source>
        <dbReference type="ARBA" id="ARBA00022833"/>
    </source>
</evidence>
<dbReference type="PROSITE" id="PS00463">
    <property type="entry name" value="ZN2_CY6_FUNGAL_1"/>
    <property type="match status" value="1"/>
</dbReference>
<proteinExistence type="predicted"/>
<dbReference type="InterPro" id="IPR051711">
    <property type="entry name" value="Stress_Response_Reg"/>
</dbReference>
<dbReference type="InterPro" id="IPR007219">
    <property type="entry name" value="XnlR_reg_dom"/>
</dbReference>
<dbReference type="PROSITE" id="PS50048">
    <property type="entry name" value="ZN2_CY6_FUNGAL_2"/>
    <property type="match status" value="1"/>
</dbReference>
<evidence type="ECO:0000256" key="7">
    <source>
        <dbReference type="ARBA" id="ARBA00023242"/>
    </source>
</evidence>